<evidence type="ECO:0000256" key="5">
    <source>
        <dbReference type="ARBA" id="ARBA00007739"/>
    </source>
</evidence>
<keyword evidence="20 28" id="KW-0472">Membrane</keyword>
<keyword evidence="12" id="KW-0328">Glycosyltransferase</keyword>
<sequence length="801" mass="87446">MSRIIRRSLQTLAGLAALGLLAVGGLVVSYIVLAPGLPSVEAVRNVELQVPLRVYTTDGELIDEFGEMRRTPVTLSAVPASLQQAFIAAEDQRFRQHPGVDYQGLARAVWYLVRTGEKGPGGSTITMQLARNLFLSSERTYLRKLREILLALRIERQFEKDKILELYLNKIYLGQRAYGVAAAAEVYYGRPLQELTLAQQAMIAGLPKAPSAWNPLADPERALQRRAYVLGRMLDSGFIDKASYEQAMAAPITAERHRRRRSVNAPFIAEMARSWAVARYGAEAAYTSGYEIYTTISAERQHQARDALRLGLHGYDERHGYRGPLTQLDPALLEGERAVLAERLSDFNTPGDLEVAVVTALDERSATLVTADGSTLELGWQGIEWARPQLGRNAMGPQPEQAADILVAGDVVYLRRSDGEWRLAQLPEPQAGLVALSPDDGRIEALVGGYDFSLSKFNRVTQAARQPGSAFKPLIYSAALANGFTPATLVNDAPVVFEDASLEDVWRPENYSGRIFGPTRLREALTYSRNLVSIRLLRQVGVRTAIDHIEQFGIPADRLAPNLSLALGAAEVTPLELAQAYAVFANGGYRVNPYYIERAVDGDGIVVYESWPARAVTAEAIEPPEPGPEGPRRPAARPAERAISAENAWLMRSMLQNVVQEGTARAARALGRSDLGGKTGTTNEQRDAWFSGFNGDLVVTAWVGFDELQTLGRYETGGRAALPIWTDFMGAALESRPESEWPRPDGLVTVRIDPESGELAGADTPGAIFETFREANLPSSNASADSSRVDGGGASSEQPIF</sequence>
<keyword evidence="9" id="KW-0997">Cell inner membrane</keyword>
<evidence type="ECO:0000313" key="33">
    <source>
        <dbReference type="Proteomes" id="UP001556637"/>
    </source>
</evidence>
<evidence type="ECO:0000256" key="13">
    <source>
        <dbReference type="ARBA" id="ARBA00022679"/>
    </source>
</evidence>
<evidence type="ECO:0000256" key="24">
    <source>
        <dbReference type="ARBA" id="ARBA00034000"/>
    </source>
</evidence>
<evidence type="ECO:0000256" key="11">
    <source>
        <dbReference type="ARBA" id="ARBA00022670"/>
    </source>
</evidence>
<dbReference type="EC" id="2.4.99.28" evidence="25"/>
<keyword evidence="21" id="KW-0046">Antibiotic resistance</keyword>
<keyword evidence="14 28" id="KW-0812">Transmembrane</keyword>
<dbReference type="InterPro" id="IPR001264">
    <property type="entry name" value="Glyco_trans_51"/>
</dbReference>
<dbReference type="InterPro" id="IPR001460">
    <property type="entry name" value="PCN-bd_Tpept"/>
</dbReference>
<dbReference type="PANTHER" id="PTHR32282">
    <property type="entry name" value="BINDING PROTEIN TRANSPEPTIDASE, PUTATIVE-RELATED"/>
    <property type="match status" value="1"/>
</dbReference>
<evidence type="ECO:0000313" key="32">
    <source>
        <dbReference type="EMBL" id="MEX0431178.1"/>
    </source>
</evidence>
<organism evidence="32 33">
    <name type="scientific">Spiribacter insolitus</name>
    <dbReference type="NCBI Taxonomy" id="3122417"/>
    <lineage>
        <taxon>Bacteria</taxon>
        <taxon>Pseudomonadati</taxon>
        <taxon>Pseudomonadota</taxon>
        <taxon>Gammaproteobacteria</taxon>
        <taxon>Chromatiales</taxon>
        <taxon>Ectothiorhodospiraceae</taxon>
        <taxon>Spiribacter</taxon>
    </lineage>
</organism>
<comment type="pathway">
    <text evidence="3">Cell wall biogenesis; peptidoglycan biosynthesis.</text>
</comment>
<keyword evidence="22" id="KW-0511">Multifunctional enzyme</keyword>
<dbReference type="Pfam" id="PF17092">
    <property type="entry name" value="PCB_OB"/>
    <property type="match status" value="1"/>
</dbReference>
<dbReference type="NCBIfam" id="TIGR02074">
    <property type="entry name" value="PBP_1a_fam"/>
    <property type="match status" value="1"/>
</dbReference>
<comment type="function">
    <text evidence="1">Cell wall formation. Synthesis of cross-linked peptidoglycan from the lipid intermediates. The enzyme has a penicillin-insensitive transglycosylase N-terminal domain (formation of linear glycan strands) and a penicillin-sensitive transpeptidase C-terminal domain (cross-linking of the peptide subunits).</text>
</comment>
<keyword evidence="19 28" id="KW-1133">Transmembrane helix</keyword>
<evidence type="ECO:0000256" key="17">
    <source>
        <dbReference type="ARBA" id="ARBA00022968"/>
    </source>
</evidence>
<evidence type="ECO:0000256" key="10">
    <source>
        <dbReference type="ARBA" id="ARBA00022645"/>
    </source>
</evidence>
<dbReference type="SUPFAM" id="SSF56601">
    <property type="entry name" value="beta-lactamase/transpeptidase-like"/>
    <property type="match status" value="1"/>
</dbReference>
<gene>
    <name evidence="32" type="ORF">V6X30_07175</name>
</gene>
<keyword evidence="33" id="KW-1185">Reference proteome</keyword>
<keyword evidence="23" id="KW-0961">Cell wall biogenesis/degradation</keyword>
<feature type="domain" description="Penicillin-binding protein transpeptidase" evidence="29">
    <location>
        <begin position="433"/>
        <end position="686"/>
    </location>
</feature>
<accession>A0ABV3TAD0</accession>
<evidence type="ECO:0000256" key="4">
    <source>
        <dbReference type="ARBA" id="ARBA00007090"/>
    </source>
</evidence>
<evidence type="ECO:0000256" key="1">
    <source>
        <dbReference type="ARBA" id="ARBA00002624"/>
    </source>
</evidence>
<dbReference type="Pfam" id="PF00905">
    <property type="entry name" value="Transpeptidase"/>
    <property type="match status" value="1"/>
</dbReference>
<keyword evidence="18" id="KW-0573">Peptidoglycan synthesis</keyword>
<evidence type="ECO:0000256" key="7">
    <source>
        <dbReference type="ARBA" id="ARBA00018638"/>
    </source>
</evidence>
<evidence type="ECO:0000259" key="31">
    <source>
        <dbReference type="Pfam" id="PF17092"/>
    </source>
</evidence>
<evidence type="ECO:0000259" key="30">
    <source>
        <dbReference type="Pfam" id="PF00912"/>
    </source>
</evidence>
<dbReference type="Gene3D" id="3.40.710.10">
    <property type="entry name" value="DD-peptidase/beta-lactamase superfamily"/>
    <property type="match status" value="2"/>
</dbReference>
<evidence type="ECO:0000256" key="2">
    <source>
        <dbReference type="ARBA" id="ARBA00004249"/>
    </source>
</evidence>
<dbReference type="PANTHER" id="PTHR32282:SF27">
    <property type="entry name" value="PENICILLIN-BINDING PROTEIN 1A"/>
    <property type="match status" value="1"/>
</dbReference>
<dbReference type="EC" id="3.4.16.4" evidence="6"/>
<reference evidence="32 33" key="1">
    <citation type="submission" date="2024-02" db="EMBL/GenBank/DDBJ databases">
        <title>New especies of Spiribacter isolated from saline water.</title>
        <authorList>
            <person name="Leon M.J."/>
            <person name="De La Haba R."/>
            <person name="Sanchez-Porro C."/>
            <person name="Ventosa A."/>
        </authorList>
    </citation>
    <scope>NUCLEOTIDE SEQUENCE [LARGE SCALE GENOMIC DNA]</scope>
    <source>
        <strain evidence="33">ag22IC4-189</strain>
    </source>
</reference>
<evidence type="ECO:0000256" key="9">
    <source>
        <dbReference type="ARBA" id="ARBA00022519"/>
    </source>
</evidence>
<dbReference type="InterPro" id="IPR012340">
    <property type="entry name" value="NA-bd_OB-fold"/>
</dbReference>
<evidence type="ECO:0000256" key="6">
    <source>
        <dbReference type="ARBA" id="ARBA00012448"/>
    </source>
</evidence>
<dbReference type="Gene3D" id="2.40.50.140">
    <property type="entry name" value="Nucleic acid-binding proteins"/>
    <property type="match status" value="1"/>
</dbReference>
<comment type="caution">
    <text evidence="32">The sequence shown here is derived from an EMBL/GenBank/DDBJ whole genome shotgun (WGS) entry which is preliminary data.</text>
</comment>
<dbReference type="Pfam" id="PF00912">
    <property type="entry name" value="Transgly"/>
    <property type="match status" value="1"/>
</dbReference>
<keyword evidence="16" id="KW-0133">Cell shape</keyword>
<evidence type="ECO:0000259" key="29">
    <source>
        <dbReference type="Pfam" id="PF00905"/>
    </source>
</evidence>
<proteinExistence type="inferred from homology"/>
<keyword evidence="15" id="KW-0378">Hydrolase</keyword>
<feature type="region of interest" description="Disordered" evidence="27">
    <location>
        <begin position="777"/>
        <end position="801"/>
    </location>
</feature>
<evidence type="ECO:0000256" key="3">
    <source>
        <dbReference type="ARBA" id="ARBA00004752"/>
    </source>
</evidence>
<evidence type="ECO:0000256" key="21">
    <source>
        <dbReference type="ARBA" id="ARBA00023251"/>
    </source>
</evidence>
<feature type="transmembrane region" description="Helical" evidence="28">
    <location>
        <begin position="12"/>
        <end position="33"/>
    </location>
</feature>
<evidence type="ECO:0000256" key="8">
    <source>
        <dbReference type="ARBA" id="ARBA00022475"/>
    </source>
</evidence>
<name>A0ABV3TAD0_9GAMM</name>
<evidence type="ECO:0000256" key="16">
    <source>
        <dbReference type="ARBA" id="ARBA00022960"/>
    </source>
</evidence>
<dbReference type="EMBL" id="JBAKFF010000001">
    <property type="protein sequence ID" value="MEX0431178.1"/>
    <property type="molecule type" value="Genomic_DNA"/>
</dbReference>
<dbReference type="InterPro" id="IPR050396">
    <property type="entry name" value="Glycosyltr_51/Transpeptidase"/>
</dbReference>
<evidence type="ECO:0000256" key="22">
    <source>
        <dbReference type="ARBA" id="ARBA00023268"/>
    </source>
</evidence>
<keyword evidence="8" id="KW-1003">Cell membrane</keyword>
<dbReference type="InterPro" id="IPR012338">
    <property type="entry name" value="Beta-lactam/transpept-like"/>
</dbReference>
<evidence type="ECO:0000256" key="27">
    <source>
        <dbReference type="SAM" id="MobiDB-lite"/>
    </source>
</evidence>
<keyword evidence="17" id="KW-0735">Signal-anchor</keyword>
<comment type="catalytic activity">
    <reaction evidence="26">
        <text>[GlcNAc-(1-&gt;4)-Mur2Ac(oyl-L-Ala-gamma-D-Glu-L-Lys-D-Ala-D-Ala)](n)-di-trans,octa-cis-undecaprenyl diphosphate + beta-D-GlcNAc-(1-&gt;4)-Mur2Ac(oyl-L-Ala-gamma-D-Glu-L-Lys-D-Ala-D-Ala)-di-trans,octa-cis-undecaprenyl diphosphate = [GlcNAc-(1-&gt;4)-Mur2Ac(oyl-L-Ala-gamma-D-Glu-L-Lys-D-Ala-D-Ala)](n+1)-di-trans,octa-cis-undecaprenyl diphosphate + di-trans,octa-cis-undecaprenyl diphosphate + H(+)</text>
        <dbReference type="Rhea" id="RHEA:23708"/>
        <dbReference type="Rhea" id="RHEA-COMP:9602"/>
        <dbReference type="Rhea" id="RHEA-COMP:9603"/>
        <dbReference type="ChEBI" id="CHEBI:15378"/>
        <dbReference type="ChEBI" id="CHEBI:58405"/>
        <dbReference type="ChEBI" id="CHEBI:60033"/>
        <dbReference type="ChEBI" id="CHEBI:78435"/>
        <dbReference type="EC" id="2.4.99.28"/>
    </reaction>
</comment>
<evidence type="ECO:0000256" key="12">
    <source>
        <dbReference type="ARBA" id="ARBA00022676"/>
    </source>
</evidence>
<dbReference type="InterPro" id="IPR031376">
    <property type="entry name" value="PCB_OB"/>
</dbReference>
<keyword evidence="11" id="KW-0645">Protease</keyword>
<comment type="similarity">
    <text evidence="5">In the N-terminal section; belongs to the glycosyltransferase 51 family.</text>
</comment>
<dbReference type="SUPFAM" id="SSF53955">
    <property type="entry name" value="Lysozyme-like"/>
    <property type="match status" value="1"/>
</dbReference>
<evidence type="ECO:0000256" key="15">
    <source>
        <dbReference type="ARBA" id="ARBA00022801"/>
    </source>
</evidence>
<evidence type="ECO:0000256" key="14">
    <source>
        <dbReference type="ARBA" id="ARBA00022692"/>
    </source>
</evidence>
<comment type="similarity">
    <text evidence="4">In the C-terminal section; belongs to the transpeptidase family.</text>
</comment>
<protein>
    <recommendedName>
        <fullName evidence="7">Penicillin-binding protein 1A</fullName>
        <ecNumber evidence="25">2.4.99.28</ecNumber>
        <ecNumber evidence="6">3.4.16.4</ecNumber>
    </recommendedName>
</protein>
<dbReference type="Gene3D" id="1.10.3810.10">
    <property type="entry name" value="Biosynthetic peptidoglycan transglycosylase-like"/>
    <property type="match status" value="1"/>
</dbReference>
<comment type="catalytic activity">
    <reaction evidence="24">
        <text>Preferential cleavage: (Ac)2-L-Lys-D-Ala-|-D-Ala. Also transpeptidation of peptidyl-alanyl moieties that are N-acyl substituents of D-alanine.</text>
        <dbReference type="EC" id="3.4.16.4"/>
    </reaction>
</comment>
<evidence type="ECO:0000256" key="23">
    <source>
        <dbReference type="ARBA" id="ARBA00023316"/>
    </source>
</evidence>
<feature type="compositionally biased region" description="Polar residues" evidence="27">
    <location>
        <begin position="777"/>
        <end position="786"/>
    </location>
</feature>
<dbReference type="InterPro" id="IPR036950">
    <property type="entry name" value="PBP_transglycosylase"/>
</dbReference>
<evidence type="ECO:0000256" key="26">
    <source>
        <dbReference type="ARBA" id="ARBA00049902"/>
    </source>
</evidence>
<keyword evidence="10" id="KW-0121">Carboxypeptidase</keyword>
<evidence type="ECO:0000256" key="25">
    <source>
        <dbReference type="ARBA" id="ARBA00044770"/>
    </source>
</evidence>
<evidence type="ECO:0000256" key="20">
    <source>
        <dbReference type="ARBA" id="ARBA00023136"/>
    </source>
</evidence>
<dbReference type="Proteomes" id="UP001556637">
    <property type="component" value="Unassembled WGS sequence"/>
</dbReference>
<evidence type="ECO:0000256" key="28">
    <source>
        <dbReference type="SAM" id="Phobius"/>
    </source>
</evidence>
<keyword evidence="13" id="KW-0808">Transferase</keyword>
<evidence type="ECO:0000256" key="18">
    <source>
        <dbReference type="ARBA" id="ARBA00022984"/>
    </source>
</evidence>
<comment type="subcellular location">
    <subcellularLocation>
        <location evidence="2">Cell inner membrane</location>
        <topology evidence="2">Single-pass type II membrane protein</topology>
    </subcellularLocation>
</comment>
<feature type="domain" description="Penicillin-binding protein OB-like" evidence="31">
    <location>
        <begin position="321"/>
        <end position="428"/>
    </location>
</feature>
<feature type="domain" description="Glycosyl transferase family 51" evidence="30">
    <location>
        <begin position="59"/>
        <end position="233"/>
    </location>
</feature>
<dbReference type="InterPro" id="IPR023346">
    <property type="entry name" value="Lysozyme-like_dom_sf"/>
</dbReference>
<dbReference type="RefSeq" id="WP_367983940.1">
    <property type="nucleotide sequence ID" value="NZ_JBAKFF010000001.1"/>
</dbReference>
<evidence type="ECO:0000256" key="19">
    <source>
        <dbReference type="ARBA" id="ARBA00022989"/>
    </source>
</evidence>